<dbReference type="EMBL" id="BPWL01000002">
    <property type="protein sequence ID" value="GJJ07077.1"/>
    <property type="molecule type" value="Genomic_DNA"/>
</dbReference>
<comment type="caution">
    <text evidence="2">The sequence shown here is derived from an EMBL/GenBank/DDBJ whole genome shotgun (WGS) entry which is preliminary data.</text>
</comment>
<sequence>MAMTNEETDIEALQAQIDLSNSVAFDIVSSWMKPSTSNSKQPVPLRTTRDPEELTHRPPRLGLGAKVSKSTIATAQEAAKLKGKLSKKQPIRDNEIADDSKKRKNVDEDEEEEEEESRNTVINQRKATAGSSKRVIDVFSFNNNKKRKRSNSHSEVLKPTGTVNNDPSITTLLAPAAHISPPSKKRKDKGKNKQEDNALSNTNLFDEEWAGFSEEVLEGIYDGIVPDGPPSTPSPPPSSSKGHSPRRVSSLSPTSRPALFRGFSVDDQKISLLNLHGPPPPPPTIEEGDRSSTVGSDKKKKRRRKRKKRKSDQAQGSGDT</sequence>
<reference evidence="2" key="1">
    <citation type="submission" date="2021-10" db="EMBL/GenBank/DDBJ databases">
        <title>De novo Genome Assembly of Clathrus columnatus (Basidiomycota, Fungi) Using Illumina and Nanopore Sequence Data.</title>
        <authorList>
            <person name="Ogiso-Tanaka E."/>
            <person name="Itagaki H."/>
            <person name="Hosoya T."/>
            <person name="Hosaka K."/>
        </authorList>
    </citation>
    <scope>NUCLEOTIDE SEQUENCE</scope>
    <source>
        <strain evidence="2">MO-923</strain>
    </source>
</reference>
<dbReference type="Proteomes" id="UP001050691">
    <property type="component" value="Unassembled WGS sequence"/>
</dbReference>
<organism evidence="2 3">
    <name type="scientific">Clathrus columnatus</name>
    <dbReference type="NCBI Taxonomy" id="1419009"/>
    <lineage>
        <taxon>Eukaryota</taxon>
        <taxon>Fungi</taxon>
        <taxon>Dikarya</taxon>
        <taxon>Basidiomycota</taxon>
        <taxon>Agaricomycotina</taxon>
        <taxon>Agaricomycetes</taxon>
        <taxon>Phallomycetidae</taxon>
        <taxon>Phallales</taxon>
        <taxon>Clathraceae</taxon>
        <taxon>Clathrus</taxon>
    </lineage>
</organism>
<dbReference type="AlphaFoldDB" id="A0AAV5A0Y6"/>
<gene>
    <name evidence="2" type="ORF">Clacol_001276</name>
</gene>
<feature type="compositionally biased region" description="Basic residues" evidence="1">
    <location>
        <begin position="298"/>
        <end position="310"/>
    </location>
</feature>
<evidence type="ECO:0000313" key="2">
    <source>
        <dbReference type="EMBL" id="GJJ07077.1"/>
    </source>
</evidence>
<feature type="region of interest" description="Disordered" evidence="1">
    <location>
        <begin position="220"/>
        <end position="320"/>
    </location>
</feature>
<evidence type="ECO:0000313" key="3">
    <source>
        <dbReference type="Proteomes" id="UP001050691"/>
    </source>
</evidence>
<evidence type="ECO:0000256" key="1">
    <source>
        <dbReference type="SAM" id="MobiDB-lite"/>
    </source>
</evidence>
<feature type="compositionally biased region" description="Polar residues" evidence="1">
    <location>
        <begin position="119"/>
        <end position="131"/>
    </location>
</feature>
<feature type="region of interest" description="Disordered" evidence="1">
    <location>
        <begin position="31"/>
        <end position="206"/>
    </location>
</feature>
<keyword evidence="3" id="KW-1185">Reference proteome</keyword>
<feature type="compositionally biased region" description="Acidic residues" evidence="1">
    <location>
        <begin position="107"/>
        <end position="116"/>
    </location>
</feature>
<feature type="compositionally biased region" description="Basic and acidic residues" evidence="1">
    <location>
        <begin position="47"/>
        <end position="56"/>
    </location>
</feature>
<name>A0AAV5A0Y6_9AGAM</name>
<feature type="compositionally biased region" description="Polar residues" evidence="1">
    <location>
        <begin position="161"/>
        <end position="171"/>
    </location>
</feature>
<feature type="compositionally biased region" description="Polar residues" evidence="1">
    <location>
        <begin position="32"/>
        <end position="41"/>
    </location>
</feature>
<feature type="compositionally biased region" description="Basic and acidic residues" evidence="1">
    <location>
        <begin position="90"/>
        <end position="101"/>
    </location>
</feature>
<protein>
    <submittedName>
        <fullName evidence="2">Uncharacterized protein</fullName>
    </submittedName>
</protein>
<proteinExistence type="predicted"/>
<accession>A0AAV5A0Y6</accession>
<feature type="compositionally biased region" description="Pro residues" evidence="1">
    <location>
        <begin position="227"/>
        <end position="238"/>
    </location>
</feature>